<comment type="function">
    <text evidence="5">Responsible for synthesis of pseudouridine from uracil-55 in the psi GC loop of transfer RNAs.</text>
</comment>
<dbReference type="PANTHER" id="PTHR13767">
    <property type="entry name" value="TRNA-PSEUDOURIDINE SYNTHASE"/>
    <property type="match status" value="1"/>
</dbReference>
<comment type="similarity">
    <text evidence="2 5">Belongs to the pseudouridine synthase TruB family. Type 1 subfamily.</text>
</comment>
<dbReference type="NCBIfam" id="TIGR00431">
    <property type="entry name" value="TruB"/>
    <property type="match status" value="1"/>
</dbReference>
<dbReference type="PANTHER" id="PTHR13767:SF2">
    <property type="entry name" value="PSEUDOURIDYLATE SYNTHASE TRUB1"/>
    <property type="match status" value="1"/>
</dbReference>
<evidence type="ECO:0000256" key="4">
    <source>
        <dbReference type="ARBA" id="ARBA00023235"/>
    </source>
</evidence>
<gene>
    <name evidence="5 7" type="primary">truB</name>
    <name evidence="7" type="ORF">CAMGR0001_1195</name>
</gene>
<dbReference type="GO" id="GO:0160148">
    <property type="term" value="F:tRNA pseudouridine(55) synthase activity"/>
    <property type="evidence" value="ECO:0007669"/>
    <property type="project" value="UniProtKB-EC"/>
</dbReference>
<dbReference type="Pfam" id="PF01509">
    <property type="entry name" value="TruB_N"/>
    <property type="match status" value="1"/>
</dbReference>
<dbReference type="Gene3D" id="3.30.2350.10">
    <property type="entry name" value="Pseudouridine synthase"/>
    <property type="match status" value="1"/>
</dbReference>
<dbReference type="RefSeq" id="WP_005871770.1">
    <property type="nucleotide sequence ID" value="NZ_ACYG01000027.1"/>
</dbReference>
<evidence type="ECO:0000313" key="7">
    <source>
        <dbReference type="EMBL" id="EEV16901.1"/>
    </source>
</evidence>
<dbReference type="eggNOG" id="COG0130">
    <property type="taxonomic scope" value="Bacteria"/>
</dbReference>
<keyword evidence="3 5" id="KW-0819">tRNA processing</keyword>
<accession>C8PIZ6</accession>
<reference evidence="7 8" key="1">
    <citation type="submission" date="2009-07" db="EMBL/GenBank/DDBJ databases">
        <authorList>
            <person name="Madupu R."/>
            <person name="Sebastian Y."/>
            <person name="Durkin A.S."/>
            <person name="Torralba M."/>
            <person name="Methe B."/>
            <person name="Sutton G.G."/>
            <person name="Strausberg R.L."/>
            <person name="Nelson K.E."/>
        </authorList>
    </citation>
    <scope>NUCLEOTIDE SEQUENCE [LARGE SCALE GENOMIC DNA]</scope>
    <source>
        <strain evidence="7 8">RM3268</strain>
    </source>
</reference>
<comment type="caution">
    <text evidence="7">The sequence shown here is derived from an EMBL/GenBank/DDBJ whole genome shotgun (WGS) entry which is preliminary data.</text>
</comment>
<evidence type="ECO:0000259" key="6">
    <source>
        <dbReference type="Pfam" id="PF01509"/>
    </source>
</evidence>
<comment type="catalytic activity">
    <reaction evidence="1 5">
        <text>uridine(55) in tRNA = pseudouridine(55) in tRNA</text>
        <dbReference type="Rhea" id="RHEA:42532"/>
        <dbReference type="Rhea" id="RHEA-COMP:10101"/>
        <dbReference type="Rhea" id="RHEA-COMP:10102"/>
        <dbReference type="ChEBI" id="CHEBI:65314"/>
        <dbReference type="ChEBI" id="CHEBI:65315"/>
        <dbReference type="EC" id="5.4.99.25"/>
    </reaction>
</comment>
<evidence type="ECO:0000256" key="3">
    <source>
        <dbReference type="ARBA" id="ARBA00022694"/>
    </source>
</evidence>
<keyword evidence="4 5" id="KW-0413">Isomerase</keyword>
<evidence type="ECO:0000256" key="1">
    <source>
        <dbReference type="ARBA" id="ARBA00000385"/>
    </source>
</evidence>
<proteinExistence type="inferred from homology"/>
<dbReference type="AlphaFoldDB" id="C8PIZ6"/>
<dbReference type="SUPFAM" id="SSF55120">
    <property type="entry name" value="Pseudouridine synthase"/>
    <property type="match status" value="1"/>
</dbReference>
<dbReference type="Proteomes" id="UP000005709">
    <property type="component" value="Unassembled WGS sequence"/>
</dbReference>
<dbReference type="InterPro" id="IPR014780">
    <property type="entry name" value="tRNA_psdUridine_synth_TruB"/>
</dbReference>
<dbReference type="HAMAP" id="MF_01080">
    <property type="entry name" value="TruB_bact"/>
    <property type="match status" value="1"/>
</dbReference>
<dbReference type="InterPro" id="IPR020103">
    <property type="entry name" value="PsdUridine_synth_cat_dom_sf"/>
</dbReference>
<protein>
    <recommendedName>
        <fullName evidence="5">tRNA pseudouridine synthase B</fullName>
        <ecNumber evidence="5">5.4.99.25</ecNumber>
    </recommendedName>
    <alternativeName>
        <fullName evidence="5">tRNA pseudouridine(55) synthase</fullName>
        <shortName evidence="5">Psi55 synthase</shortName>
    </alternativeName>
    <alternativeName>
        <fullName evidence="5">tRNA pseudouridylate synthase</fullName>
    </alternativeName>
    <alternativeName>
        <fullName evidence="5">tRNA-uridine isomerase</fullName>
    </alternativeName>
</protein>
<sequence length="282" mass="30925">MNRLFLADKPAGIGSNKFLSALKRKYGVKKAGFSGTLDPFASGALIVAFGQYARFFRFLKKEPKIYAATLWLGAQSPSGDNENIERVEQIPPLSRKVLDAAIAQMRGEIKFIPPAFSAKKIDGVRAYKLARAGEEVSLKESSMRVFDAEILSYAHPFVSFRVALSEGGYVRSFAQILAEKLGVCGTLSALRRESEGAFDLKDPRFADEAALNPLEFLDLAPNFYDGDARDVILGKKLAAKDLASRADGRYLLICGDFYSIIEISSGEVRYLWNDVPIAGGAF</sequence>
<dbReference type="OrthoDB" id="9802309at2"/>
<evidence type="ECO:0000256" key="5">
    <source>
        <dbReference type="HAMAP-Rule" id="MF_01080"/>
    </source>
</evidence>
<dbReference type="GO" id="GO:1990481">
    <property type="term" value="P:mRNA pseudouridine synthesis"/>
    <property type="evidence" value="ECO:0007669"/>
    <property type="project" value="TreeGrafter"/>
</dbReference>
<keyword evidence="8" id="KW-1185">Reference proteome</keyword>
<dbReference type="InterPro" id="IPR002501">
    <property type="entry name" value="PsdUridine_synth_N"/>
</dbReference>
<feature type="active site" description="Nucleophile" evidence="5">
    <location>
        <position position="38"/>
    </location>
</feature>
<dbReference type="EMBL" id="ACYG01000027">
    <property type="protein sequence ID" value="EEV16901.1"/>
    <property type="molecule type" value="Genomic_DNA"/>
</dbReference>
<dbReference type="EC" id="5.4.99.25" evidence="5"/>
<dbReference type="STRING" id="824.CGRAC_0953"/>
<evidence type="ECO:0000256" key="2">
    <source>
        <dbReference type="ARBA" id="ARBA00005642"/>
    </source>
</evidence>
<name>C8PIZ6_9BACT</name>
<evidence type="ECO:0000313" key="8">
    <source>
        <dbReference type="Proteomes" id="UP000005709"/>
    </source>
</evidence>
<dbReference type="GO" id="GO:0003723">
    <property type="term" value="F:RNA binding"/>
    <property type="evidence" value="ECO:0007669"/>
    <property type="project" value="InterPro"/>
</dbReference>
<organism evidence="7 8">
    <name type="scientific">Campylobacter gracilis RM3268</name>
    <dbReference type="NCBI Taxonomy" id="553220"/>
    <lineage>
        <taxon>Bacteria</taxon>
        <taxon>Pseudomonadati</taxon>
        <taxon>Campylobacterota</taxon>
        <taxon>Epsilonproteobacteria</taxon>
        <taxon>Campylobacterales</taxon>
        <taxon>Campylobacteraceae</taxon>
        <taxon>Campylobacter</taxon>
    </lineage>
</organism>
<feature type="domain" description="Pseudouridine synthase II N-terminal" evidence="6">
    <location>
        <begin position="23"/>
        <end position="170"/>
    </location>
</feature>
<dbReference type="GO" id="GO:0031119">
    <property type="term" value="P:tRNA pseudouridine synthesis"/>
    <property type="evidence" value="ECO:0007669"/>
    <property type="project" value="UniProtKB-UniRule"/>
</dbReference>